<feature type="transmembrane region" description="Helical" evidence="1">
    <location>
        <begin position="46"/>
        <end position="64"/>
    </location>
</feature>
<dbReference type="EMBL" id="JACHWU010000004">
    <property type="protein sequence ID" value="MBB3052625.1"/>
    <property type="molecule type" value="Genomic_DNA"/>
</dbReference>
<comment type="caution">
    <text evidence="2">The sequence shown here is derived from an EMBL/GenBank/DDBJ whole genome shotgun (WGS) entry which is preliminary data.</text>
</comment>
<protein>
    <submittedName>
        <fullName evidence="2">Uncharacterized protein</fullName>
    </submittedName>
</protein>
<keyword evidence="1" id="KW-0812">Transmembrane</keyword>
<dbReference type="Proteomes" id="UP000550714">
    <property type="component" value="Unassembled WGS sequence"/>
</dbReference>
<dbReference type="RefSeq" id="WP_183657139.1">
    <property type="nucleotide sequence ID" value="NZ_JACHWU010000004.1"/>
</dbReference>
<reference evidence="2 3" key="1">
    <citation type="submission" date="2020-08" db="EMBL/GenBank/DDBJ databases">
        <title>Genomic Encyclopedia of Type Strains, Phase III (KMG-III): the genomes of soil and plant-associated and newly described type strains.</title>
        <authorList>
            <person name="Whitman W."/>
        </authorList>
    </citation>
    <scope>NUCLEOTIDE SEQUENCE [LARGE SCALE GENOMIC DNA]</scope>
    <source>
        <strain evidence="2 3">CECT 8577</strain>
    </source>
</reference>
<keyword evidence="3" id="KW-1185">Reference proteome</keyword>
<name>A0A839S4B8_9PSEU</name>
<keyword evidence="1" id="KW-1133">Transmembrane helix</keyword>
<accession>A0A839S4B8</accession>
<feature type="transmembrane region" description="Helical" evidence="1">
    <location>
        <begin position="98"/>
        <end position="118"/>
    </location>
</feature>
<evidence type="ECO:0000256" key="1">
    <source>
        <dbReference type="SAM" id="Phobius"/>
    </source>
</evidence>
<evidence type="ECO:0000313" key="2">
    <source>
        <dbReference type="EMBL" id="MBB3052625.1"/>
    </source>
</evidence>
<gene>
    <name evidence="2" type="ORF">FHS23_003659</name>
</gene>
<evidence type="ECO:0000313" key="3">
    <source>
        <dbReference type="Proteomes" id="UP000550714"/>
    </source>
</evidence>
<organism evidence="2 3">
    <name type="scientific">Prauserella isguenensis</name>
    <dbReference type="NCBI Taxonomy" id="1470180"/>
    <lineage>
        <taxon>Bacteria</taxon>
        <taxon>Bacillati</taxon>
        <taxon>Actinomycetota</taxon>
        <taxon>Actinomycetes</taxon>
        <taxon>Pseudonocardiales</taxon>
        <taxon>Pseudonocardiaceae</taxon>
        <taxon>Prauserella</taxon>
    </lineage>
</organism>
<sequence length="122" mass="13363">MTTSQDLPVWETSTSQRTAGDMVNESDDVAARLVAALRLRQPRVQLAIAGCLIVFMVVCVIATITRMSLWPLLPLVSFAGASVAAWRVRTADDDRQAFAWLVVMAGGVALGFWLLGMINRVW</sequence>
<proteinExistence type="predicted"/>
<dbReference type="AlphaFoldDB" id="A0A839S4B8"/>
<keyword evidence="1" id="KW-0472">Membrane</keyword>
<feature type="transmembrane region" description="Helical" evidence="1">
    <location>
        <begin position="70"/>
        <end position="86"/>
    </location>
</feature>